<evidence type="ECO:0000313" key="3">
    <source>
        <dbReference type="EMBL" id="MEX6502820.1"/>
    </source>
</evidence>
<protein>
    <recommendedName>
        <fullName evidence="2">RNA 2',3'-cyclic phosphodiesterase</fullName>
        <shortName evidence="2">RNA 2',3'-CPDase</shortName>
        <ecNumber evidence="2">3.1.4.58</ecNumber>
    </recommendedName>
</protein>
<comment type="similarity">
    <text evidence="2">Belongs to the 2H phosphoesterase superfamily. ThpR family.</text>
</comment>
<dbReference type="RefSeq" id="WP_369287786.1">
    <property type="nucleotide sequence ID" value="NZ_JBFTEG010000008.1"/>
</dbReference>
<dbReference type="InterPro" id="IPR009097">
    <property type="entry name" value="Cyclic_Pdiesterase"/>
</dbReference>
<proteinExistence type="inferred from homology"/>
<organism evidence="3 4">
    <name type="scientific">Pseudomonas zhanjiangensis</name>
    <dbReference type="NCBI Taxonomy" id="3239015"/>
    <lineage>
        <taxon>Bacteria</taxon>
        <taxon>Pseudomonadati</taxon>
        <taxon>Pseudomonadota</taxon>
        <taxon>Gammaproteobacteria</taxon>
        <taxon>Pseudomonadales</taxon>
        <taxon>Pseudomonadaceae</taxon>
        <taxon>Pseudomonas</taxon>
    </lineage>
</organism>
<dbReference type="EC" id="3.1.4.58" evidence="2"/>
<comment type="caution">
    <text evidence="3">The sequence shown here is derived from an EMBL/GenBank/DDBJ whole genome shotgun (WGS) entry which is preliminary data.</text>
</comment>
<feature type="short sequence motif" description="HXTX 1" evidence="2">
    <location>
        <begin position="42"/>
        <end position="45"/>
    </location>
</feature>
<dbReference type="HAMAP" id="MF_01940">
    <property type="entry name" value="RNA_CPDase"/>
    <property type="match status" value="1"/>
</dbReference>
<comment type="catalytic activity">
    <reaction evidence="2">
        <text>a 3'-end 2',3'-cyclophospho-ribonucleotide-RNA + H2O = a 3'-end 2'-phospho-ribonucleotide-RNA + H(+)</text>
        <dbReference type="Rhea" id="RHEA:11828"/>
        <dbReference type="Rhea" id="RHEA-COMP:10464"/>
        <dbReference type="Rhea" id="RHEA-COMP:17353"/>
        <dbReference type="ChEBI" id="CHEBI:15377"/>
        <dbReference type="ChEBI" id="CHEBI:15378"/>
        <dbReference type="ChEBI" id="CHEBI:83064"/>
        <dbReference type="ChEBI" id="CHEBI:173113"/>
        <dbReference type="EC" id="3.1.4.58"/>
    </reaction>
</comment>
<dbReference type="Proteomes" id="UP001560296">
    <property type="component" value="Unassembled WGS sequence"/>
</dbReference>
<dbReference type="EMBL" id="JBFTEG010000008">
    <property type="protein sequence ID" value="MEX6502820.1"/>
    <property type="molecule type" value="Genomic_DNA"/>
</dbReference>
<dbReference type="SUPFAM" id="SSF55144">
    <property type="entry name" value="LigT-like"/>
    <property type="match status" value="1"/>
</dbReference>
<feature type="short sequence motif" description="HXTX 2" evidence="2">
    <location>
        <begin position="123"/>
        <end position="126"/>
    </location>
</feature>
<sequence>MQCERLRLFFALDCPSGLASAISHWRDGLHLPGRPVATDNLHLTLAFLGSQPLTRLAELRQVAASLHLPGFVLHLDRLQQRRNGLLYLAPSQPPEALLTLADSLQQALRELGIALDERAFHAHLTLMRRCPRRPAAAAPSFTWTVDHFCLFASQQASQGINYHRLQQWPLLPQAHAAESDAS</sequence>
<keyword evidence="4" id="KW-1185">Reference proteome</keyword>
<comment type="function">
    <text evidence="2">Hydrolyzes RNA 2',3'-cyclic phosphodiester to an RNA 2'-phosphomonoester.</text>
</comment>
<dbReference type="Pfam" id="PF13563">
    <property type="entry name" value="2_5_RNA_ligase2"/>
    <property type="match status" value="1"/>
</dbReference>
<dbReference type="NCBIfam" id="TIGR02258">
    <property type="entry name" value="2_5_ligase"/>
    <property type="match status" value="1"/>
</dbReference>
<feature type="active site" description="Proton acceptor" evidence="2">
    <location>
        <position position="123"/>
    </location>
</feature>
<dbReference type="PANTHER" id="PTHR35561:SF1">
    <property type="entry name" value="RNA 2',3'-CYCLIC PHOSPHODIESTERASE"/>
    <property type="match status" value="1"/>
</dbReference>
<evidence type="ECO:0000313" key="4">
    <source>
        <dbReference type="Proteomes" id="UP001560296"/>
    </source>
</evidence>
<dbReference type="InterPro" id="IPR004175">
    <property type="entry name" value="RNA_CPDase"/>
</dbReference>
<dbReference type="PANTHER" id="PTHR35561">
    <property type="entry name" value="RNA 2',3'-CYCLIC PHOSPHODIESTERASE"/>
    <property type="match status" value="1"/>
</dbReference>
<dbReference type="Gene3D" id="3.90.1140.10">
    <property type="entry name" value="Cyclic phosphodiesterase"/>
    <property type="match status" value="1"/>
</dbReference>
<accession>A0ABV3YW94</accession>
<reference evidence="3 4" key="1">
    <citation type="submission" date="2024-07" db="EMBL/GenBank/DDBJ databases">
        <authorList>
            <person name="Li M."/>
        </authorList>
    </citation>
    <scope>NUCLEOTIDE SEQUENCE [LARGE SCALE GENOMIC DNA]</scope>
    <source>
        <strain evidence="3 4">25A3E</strain>
    </source>
</reference>
<evidence type="ECO:0000256" key="1">
    <source>
        <dbReference type="ARBA" id="ARBA00022801"/>
    </source>
</evidence>
<keyword evidence="1 2" id="KW-0378">Hydrolase</keyword>
<feature type="active site" description="Proton donor" evidence="2">
    <location>
        <position position="42"/>
    </location>
</feature>
<gene>
    <name evidence="3" type="primary">thpR</name>
    <name evidence="3" type="ORF">AB5S05_12155</name>
</gene>
<evidence type="ECO:0000256" key="2">
    <source>
        <dbReference type="HAMAP-Rule" id="MF_01940"/>
    </source>
</evidence>
<name>A0ABV3YW94_9PSED</name>